<dbReference type="eggNOG" id="ENOG502SFXK">
    <property type="taxonomic scope" value="Eukaryota"/>
</dbReference>
<dbReference type="InParanoid" id="K1WVF5"/>
<comment type="subcellular location">
    <subcellularLocation>
        <location evidence="1">Nucleus</location>
    </subcellularLocation>
</comment>
<keyword evidence="6" id="KW-1185">Reference proteome</keyword>
<feature type="region of interest" description="Disordered" evidence="3">
    <location>
        <begin position="357"/>
        <end position="386"/>
    </location>
</feature>
<name>K1WVF5_MARBU</name>
<feature type="region of interest" description="Disordered" evidence="3">
    <location>
        <begin position="564"/>
        <end position="625"/>
    </location>
</feature>
<dbReference type="Proteomes" id="UP000006753">
    <property type="component" value="Unassembled WGS sequence"/>
</dbReference>
<reference evidence="5 6" key="1">
    <citation type="journal article" date="2012" name="BMC Genomics">
        <title>Sequencing the genome of Marssonina brunnea reveals fungus-poplar co-evolution.</title>
        <authorList>
            <person name="Zhu S."/>
            <person name="Cao Y.-Z."/>
            <person name="Jiang C."/>
            <person name="Tan B.-Y."/>
            <person name="Wang Z."/>
            <person name="Feng S."/>
            <person name="Zhang L."/>
            <person name="Su X.-H."/>
            <person name="Brejova B."/>
            <person name="Vinar T."/>
            <person name="Xu M."/>
            <person name="Wang M.-X."/>
            <person name="Zhang S.-G."/>
            <person name="Huang M.-R."/>
            <person name="Wu R."/>
            <person name="Zhou Y."/>
        </authorList>
    </citation>
    <scope>NUCLEOTIDE SEQUENCE [LARGE SCALE GENOMIC DNA]</scope>
    <source>
        <strain evidence="5 6">MB_m1</strain>
    </source>
</reference>
<feature type="region of interest" description="Disordered" evidence="3">
    <location>
        <begin position="154"/>
        <end position="222"/>
    </location>
</feature>
<dbReference type="OrthoDB" id="5412288at2759"/>
<evidence type="ECO:0000313" key="6">
    <source>
        <dbReference type="Proteomes" id="UP000006753"/>
    </source>
</evidence>
<dbReference type="OMA" id="WTAWPLK"/>
<dbReference type="GO" id="GO:0003743">
    <property type="term" value="F:translation initiation factor activity"/>
    <property type="evidence" value="ECO:0007669"/>
    <property type="project" value="UniProtKB-KW"/>
</dbReference>
<keyword evidence="2" id="KW-0539">Nucleus</keyword>
<accession>K1WVF5</accession>
<evidence type="ECO:0000256" key="3">
    <source>
        <dbReference type="SAM" id="MobiDB-lite"/>
    </source>
</evidence>
<feature type="compositionally biased region" description="Basic and acidic residues" evidence="3">
    <location>
        <begin position="154"/>
        <end position="165"/>
    </location>
</feature>
<feature type="region of interest" description="Disordered" evidence="3">
    <location>
        <begin position="466"/>
        <end position="486"/>
    </location>
</feature>
<feature type="domain" description="Rrn9" evidence="4">
    <location>
        <begin position="48"/>
        <end position="110"/>
    </location>
</feature>
<keyword evidence="5" id="KW-0396">Initiation factor</keyword>
<feature type="region of interest" description="Disordered" evidence="3">
    <location>
        <begin position="1"/>
        <end position="38"/>
    </location>
</feature>
<dbReference type="InterPro" id="IPR019622">
    <property type="entry name" value="Rrn9_dom"/>
</dbReference>
<dbReference type="InterPro" id="IPR000637">
    <property type="entry name" value="HMGI/Y_DNA-bd_CS"/>
</dbReference>
<feature type="region of interest" description="Disordered" evidence="3">
    <location>
        <begin position="273"/>
        <end position="324"/>
    </location>
</feature>
<feature type="compositionally biased region" description="Polar residues" evidence="3">
    <location>
        <begin position="295"/>
        <end position="305"/>
    </location>
</feature>
<evidence type="ECO:0000313" key="5">
    <source>
        <dbReference type="EMBL" id="EKD12628.1"/>
    </source>
</evidence>
<evidence type="ECO:0000256" key="1">
    <source>
        <dbReference type="ARBA" id="ARBA00004123"/>
    </source>
</evidence>
<organism evidence="5 6">
    <name type="scientific">Marssonina brunnea f. sp. multigermtubi (strain MB_m1)</name>
    <name type="common">Marssonina leaf spot fungus</name>
    <dbReference type="NCBI Taxonomy" id="1072389"/>
    <lineage>
        <taxon>Eukaryota</taxon>
        <taxon>Fungi</taxon>
        <taxon>Dikarya</taxon>
        <taxon>Ascomycota</taxon>
        <taxon>Pezizomycotina</taxon>
        <taxon>Leotiomycetes</taxon>
        <taxon>Helotiales</taxon>
        <taxon>Drepanopezizaceae</taxon>
        <taxon>Drepanopeziza</taxon>
    </lineage>
</organism>
<proteinExistence type="predicted"/>
<dbReference type="AlphaFoldDB" id="K1WVF5"/>
<dbReference type="GO" id="GO:0006355">
    <property type="term" value="P:regulation of DNA-templated transcription"/>
    <property type="evidence" value="ECO:0007669"/>
    <property type="project" value="InterPro"/>
</dbReference>
<feature type="region of interest" description="Disordered" evidence="3">
    <location>
        <begin position="71"/>
        <end position="127"/>
    </location>
</feature>
<evidence type="ECO:0000259" key="4">
    <source>
        <dbReference type="Pfam" id="PF10680"/>
    </source>
</evidence>
<dbReference type="KEGG" id="mbe:MBM_09197"/>
<keyword evidence="5" id="KW-0648">Protein biosynthesis</keyword>
<dbReference type="PROSITE" id="PS00354">
    <property type="entry name" value="HMGI_Y"/>
    <property type="match status" value="1"/>
</dbReference>
<sequence length="625" mass="69871">MSEPSNESSADDVDVEDAEQDQRPNRWQGPPSTWTSLTEAERELAASLDALRNGELGVHLYNAFALKRRASELDGKESGGADAGDRTWRPPNYWTAWPLPPGDVPRNGEIIGPQEKDEEFTYRRGVDAAPSREMEDVLVGLRLRFAKERFEGRKSDGEDGVFHDKGKARRRVEEQDETNLTGSDDVQSSQDEEATEEPVVKKASSPPPKKNRLKPVVSADDERSRGLLLPSVRHTLAKLDGLLMALHHARKTCHRYSHSDAGTTDDESILGSAVSEAHSASKRPRGRPRRFKSLPNRSMAGSISVTEPEKTDAEDLLRKKTKGPGRPIKVYERLEGESQQEYLVRVARIQKKPLPVFAPPTASKRVKSPSPTRRRSPMKRATSKELRASRQKKLGLRDWSEVIGMAALVGFPEDVVERAAKRCANLFGEGMSVRRLVEVPFSEDKEGDDVLAQYLPEMIPPFLEDEAELSSSSHPELDSDEEDQVVANASTSGKKLTFCPVHDCPRRRKGFVDVAALKRHLELVHGIQKEEIEEWILPSDEEMEGAVHVDGFLRPLKSFVGSRGRYRRDRRRGQEVDANSGSESESESEGEGEGESKGEDEDESARSEHEEEENRVHGGERTSRE</sequence>
<feature type="compositionally biased region" description="Basic residues" evidence="3">
    <location>
        <begin position="364"/>
        <end position="378"/>
    </location>
</feature>
<evidence type="ECO:0000256" key="2">
    <source>
        <dbReference type="ARBA" id="ARBA00023242"/>
    </source>
</evidence>
<feature type="compositionally biased region" description="Basic and acidic residues" evidence="3">
    <location>
        <begin position="307"/>
        <end position="318"/>
    </location>
</feature>
<gene>
    <name evidence="5" type="ORF">MBM_09197</name>
</gene>
<feature type="compositionally biased region" description="Basic and acidic residues" evidence="3">
    <location>
        <begin position="71"/>
        <end position="88"/>
    </location>
</feature>
<feature type="compositionally biased region" description="Basic residues" evidence="3">
    <location>
        <begin position="280"/>
        <end position="292"/>
    </location>
</feature>
<dbReference type="HOGENOM" id="CLU_017870_0_0_1"/>
<protein>
    <submittedName>
        <fullName evidence="5">RNA polymerase I specific transcription initiation factor</fullName>
    </submittedName>
</protein>
<dbReference type="GO" id="GO:0005634">
    <property type="term" value="C:nucleus"/>
    <property type="evidence" value="ECO:0007669"/>
    <property type="project" value="UniProtKB-SubCell"/>
</dbReference>
<dbReference type="GeneID" id="18765132"/>
<dbReference type="Pfam" id="PF10680">
    <property type="entry name" value="RRN9"/>
    <property type="match status" value="1"/>
</dbReference>
<feature type="compositionally biased region" description="Acidic residues" evidence="3">
    <location>
        <begin position="584"/>
        <end position="603"/>
    </location>
</feature>
<feature type="compositionally biased region" description="Basic and acidic residues" evidence="3">
    <location>
        <begin position="604"/>
        <end position="625"/>
    </location>
</feature>
<feature type="compositionally biased region" description="Acidic residues" evidence="3">
    <location>
        <begin position="9"/>
        <end position="19"/>
    </location>
</feature>
<dbReference type="STRING" id="1072389.K1WVF5"/>
<feature type="compositionally biased region" description="Polar residues" evidence="3">
    <location>
        <begin position="178"/>
        <end position="189"/>
    </location>
</feature>
<dbReference type="EMBL" id="JH921455">
    <property type="protein sequence ID" value="EKD12628.1"/>
    <property type="molecule type" value="Genomic_DNA"/>
</dbReference>